<proteinExistence type="predicted"/>
<dbReference type="CDD" id="cd06588">
    <property type="entry name" value="PhnB_like"/>
    <property type="match status" value="1"/>
</dbReference>
<accession>A0A4U7JDQ0</accession>
<keyword evidence="3" id="KW-1185">Reference proteome</keyword>
<name>A0A4U7JDQ0_9FIRM</name>
<dbReference type="InterPro" id="IPR029068">
    <property type="entry name" value="Glyas_Bleomycin-R_OHBP_Dase"/>
</dbReference>
<sequence>MAINVYLNFRGNCREAVDFYSEVFGVEKQKIMTFGDAPSNPEMPGSEDTKNLVMHTFLDIKGSKIMFSDVPQGMPFTLGNNINLIISSKNTDEIKEIFNKLKIGGTVQMELQETFWSKCYGFLIDKFGIGWQFSYEG</sequence>
<dbReference type="InterPro" id="IPR028973">
    <property type="entry name" value="PhnB-like"/>
</dbReference>
<evidence type="ECO:0000313" key="3">
    <source>
        <dbReference type="Proteomes" id="UP000306409"/>
    </source>
</evidence>
<reference evidence="2 3" key="1">
    <citation type="submission" date="2020-09" db="EMBL/GenBank/DDBJ databases">
        <title>Characterization and genome sequencing of Ruminiclostridium sp. nov. MA18.</title>
        <authorList>
            <person name="Rettenmaier R."/>
            <person name="Kowollik M.-L."/>
            <person name="Liebl W."/>
            <person name="Zverlov V."/>
        </authorList>
    </citation>
    <scope>NUCLEOTIDE SEQUENCE [LARGE SCALE GENOMIC DNA]</scope>
    <source>
        <strain evidence="2 3">MA18</strain>
    </source>
</reference>
<dbReference type="RefSeq" id="WP_137698217.1">
    <property type="nucleotide sequence ID" value="NZ_CP061336.1"/>
</dbReference>
<dbReference type="Gene3D" id="3.10.180.10">
    <property type="entry name" value="2,3-Dihydroxybiphenyl 1,2-Dioxygenase, domain 1"/>
    <property type="match status" value="1"/>
</dbReference>
<dbReference type="Pfam" id="PF06983">
    <property type="entry name" value="3-dmu-9_3-mt"/>
    <property type="match status" value="1"/>
</dbReference>
<dbReference type="EMBL" id="CP061336">
    <property type="protein sequence ID" value="QNU67959.1"/>
    <property type="molecule type" value="Genomic_DNA"/>
</dbReference>
<dbReference type="PANTHER" id="PTHR33990:SF1">
    <property type="entry name" value="PROTEIN YJDN"/>
    <property type="match status" value="1"/>
</dbReference>
<dbReference type="OrthoDB" id="9795306at2"/>
<feature type="domain" description="PhnB-like" evidence="1">
    <location>
        <begin position="3"/>
        <end position="133"/>
    </location>
</feature>
<gene>
    <name evidence="2" type="ORF">EHE19_005820</name>
</gene>
<organism evidence="2 3">
    <name type="scientific">Ruminiclostridium herbifermentans</name>
    <dbReference type="NCBI Taxonomy" id="2488810"/>
    <lineage>
        <taxon>Bacteria</taxon>
        <taxon>Bacillati</taxon>
        <taxon>Bacillota</taxon>
        <taxon>Clostridia</taxon>
        <taxon>Eubacteriales</taxon>
        <taxon>Oscillospiraceae</taxon>
        <taxon>Ruminiclostridium</taxon>
    </lineage>
</organism>
<protein>
    <submittedName>
        <fullName evidence="2">VOC family protein</fullName>
    </submittedName>
</protein>
<dbReference type="AlphaFoldDB" id="A0A4U7JDQ0"/>
<dbReference type="KEGG" id="rher:EHE19_005820"/>
<dbReference type="PANTHER" id="PTHR33990">
    <property type="entry name" value="PROTEIN YJDN-RELATED"/>
    <property type="match status" value="1"/>
</dbReference>
<evidence type="ECO:0000259" key="1">
    <source>
        <dbReference type="Pfam" id="PF06983"/>
    </source>
</evidence>
<dbReference type="Proteomes" id="UP000306409">
    <property type="component" value="Chromosome"/>
</dbReference>
<dbReference type="SUPFAM" id="SSF54593">
    <property type="entry name" value="Glyoxalase/Bleomycin resistance protein/Dihydroxybiphenyl dioxygenase"/>
    <property type="match status" value="1"/>
</dbReference>
<evidence type="ECO:0000313" key="2">
    <source>
        <dbReference type="EMBL" id="QNU67959.1"/>
    </source>
</evidence>